<keyword evidence="1" id="KW-1133">Transmembrane helix</keyword>
<organism evidence="2 3">
    <name type="scientific">Microbulbifer elongatus</name>
    <dbReference type="NCBI Taxonomy" id="86173"/>
    <lineage>
        <taxon>Bacteria</taxon>
        <taxon>Pseudomonadati</taxon>
        <taxon>Pseudomonadota</taxon>
        <taxon>Gammaproteobacteria</taxon>
        <taxon>Cellvibrionales</taxon>
        <taxon>Microbulbiferaceae</taxon>
        <taxon>Microbulbifer</taxon>
    </lineage>
</organism>
<keyword evidence="1" id="KW-0472">Membrane</keyword>
<reference evidence="2" key="1">
    <citation type="thesis" date="2020" institute="Technische Universitat Dresden" country="Dresden, Germany">
        <title>The Agarolytic System of Microbulbifer elongatus PORT2, Isolated from Batu Karas, Pangandaran West Java Indonesia.</title>
        <authorList>
            <person name="Anggraeni S.R."/>
        </authorList>
    </citation>
    <scope>NUCLEOTIDE SEQUENCE</scope>
    <source>
        <strain evidence="2">PORT2</strain>
    </source>
</reference>
<protein>
    <submittedName>
        <fullName evidence="2">AzlD domain-containing protein</fullName>
    </submittedName>
</protein>
<evidence type="ECO:0000313" key="2">
    <source>
        <dbReference type="EMBL" id="MCQ3829720.1"/>
    </source>
</evidence>
<dbReference type="InterPro" id="IPR008407">
    <property type="entry name" value="Brnchd-chn_aa_trnsp_AzlD"/>
</dbReference>
<keyword evidence="1" id="KW-0812">Transmembrane</keyword>
<name>A0ABT1P0T8_9GAMM</name>
<comment type="caution">
    <text evidence="2">The sequence shown here is derived from an EMBL/GenBank/DDBJ whole genome shotgun (WGS) entry which is preliminary data.</text>
</comment>
<dbReference type="RefSeq" id="WP_255874778.1">
    <property type="nucleotide sequence ID" value="NZ_JACASI010000026.1"/>
</dbReference>
<dbReference type="Pfam" id="PF05437">
    <property type="entry name" value="AzlD"/>
    <property type="match status" value="1"/>
</dbReference>
<feature type="transmembrane region" description="Helical" evidence="1">
    <location>
        <begin position="94"/>
        <end position="113"/>
    </location>
</feature>
<proteinExistence type="predicted"/>
<keyword evidence="3" id="KW-1185">Reference proteome</keyword>
<dbReference type="EMBL" id="JACASI010000026">
    <property type="protein sequence ID" value="MCQ3829720.1"/>
    <property type="molecule type" value="Genomic_DNA"/>
</dbReference>
<feature type="transmembrane region" description="Helical" evidence="1">
    <location>
        <begin position="46"/>
        <end position="65"/>
    </location>
</feature>
<dbReference type="Proteomes" id="UP001205566">
    <property type="component" value="Unassembled WGS sequence"/>
</dbReference>
<evidence type="ECO:0000313" key="3">
    <source>
        <dbReference type="Proteomes" id="UP001205566"/>
    </source>
</evidence>
<evidence type="ECO:0000256" key="1">
    <source>
        <dbReference type="SAM" id="Phobius"/>
    </source>
</evidence>
<gene>
    <name evidence="2" type="ORF">HXX02_09695</name>
</gene>
<sequence>MDNTLWLALLITAVGTLMLRALPLLWMRRHLIRKQSANSLEAMPSWLTVLGPLMIAAMFGMSLMPATPNPVTWWATAIGILATYLVWRRTCSLGWPVFAGVAVYGAIVVLAGYA</sequence>
<accession>A0ABT1P0T8</accession>
<feature type="transmembrane region" description="Helical" evidence="1">
    <location>
        <begin position="6"/>
        <end position="26"/>
    </location>
</feature>
<feature type="transmembrane region" description="Helical" evidence="1">
    <location>
        <begin position="71"/>
        <end position="87"/>
    </location>
</feature>